<dbReference type="InterPro" id="IPR041164">
    <property type="entry name" value="LDcluster4"/>
</dbReference>
<dbReference type="PANTHER" id="PTHR43393">
    <property type="entry name" value="CYTOKININ RIBOSIDE 5'-MONOPHOSPHATE PHOSPHORIBOHYDROLASE"/>
    <property type="match status" value="1"/>
</dbReference>
<evidence type="ECO:0000313" key="1">
    <source>
        <dbReference type="EMBL" id="KKS80216.1"/>
    </source>
</evidence>
<protein>
    <recommendedName>
        <fullName evidence="3">Rossmann fold nucleotide-binding protein</fullName>
    </recommendedName>
</protein>
<proteinExistence type="predicted"/>
<feature type="non-terminal residue" evidence="1">
    <location>
        <position position="190"/>
    </location>
</feature>
<dbReference type="SUPFAM" id="SSF102405">
    <property type="entry name" value="MCP/YpsA-like"/>
    <property type="match status" value="1"/>
</dbReference>
<dbReference type="AlphaFoldDB" id="A0A0G1EAZ5"/>
<evidence type="ECO:0008006" key="3">
    <source>
        <dbReference type="Google" id="ProtNLM"/>
    </source>
</evidence>
<accession>A0A0G1EAZ5</accession>
<dbReference type="PANTHER" id="PTHR43393:SF3">
    <property type="entry name" value="LYSINE DECARBOXYLASE-LIKE PROTEIN"/>
    <property type="match status" value="1"/>
</dbReference>
<dbReference type="Gene3D" id="3.40.50.450">
    <property type="match status" value="1"/>
</dbReference>
<name>A0A0G1EAZ5_9BACT</name>
<organism evidence="1 2">
    <name type="scientific">Candidatus Woesebacteria bacterium GW2011_GWC1_43_10b</name>
    <dbReference type="NCBI Taxonomy" id="1618585"/>
    <lineage>
        <taxon>Bacteria</taxon>
        <taxon>Candidatus Woeseibacteriota</taxon>
    </lineage>
</organism>
<reference evidence="1 2" key="1">
    <citation type="journal article" date="2015" name="Nature">
        <title>rRNA introns, odd ribosomes, and small enigmatic genomes across a large radiation of phyla.</title>
        <authorList>
            <person name="Brown C.T."/>
            <person name="Hug L.A."/>
            <person name="Thomas B.C."/>
            <person name="Sharon I."/>
            <person name="Castelle C.J."/>
            <person name="Singh A."/>
            <person name="Wilkins M.J."/>
            <person name="Williams K.H."/>
            <person name="Banfield J.F."/>
        </authorList>
    </citation>
    <scope>NUCLEOTIDE SEQUENCE [LARGE SCALE GENOMIC DNA]</scope>
</reference>
<evidence type="ECO:0000313" key="2">
    <source>
        <dbReference type="Proteomes" id="UP000034611"/>
    </source>
</evidence>
<dbReference type="InterPro" id="IPR052341">
    <property type="entry name" value="LOG_family_nucleotidases"/>
</dbReference>
<comment type="caution">
    <text evidence="1">The sequence shown here is derived from an EMBL/GenBank/DDBJ whole genome shotgun (WGS) entry which is preliminary data.</text>
</comment>
<dbReference type="EMBL" id="LCEY01000024">
    <property type="protein sequence ID" value="KKS80216.1"/>
    <property type="molecule type" value="Genomic_DNA"/>
</dbReference>
<dbReference type="PATRIC" id="fig|1618585.3.peg.283"/>
<gene>
    <name evidence="1" type="ORF">UV56_C0024G0001</name>
</gene>
<sequence>MSKDTKAEQKKIRQISYLGSADAKPDDSLYKEALACSKYLTQEGFVAINGGGPGVMRAVSEGAKEAKGTAVGVTFYPKDITNYEGRDPDNPIDIEVKTGNYLERTLKLLELGDAFVIFNGGTGTISEFGMAWGLARLYFGYHKPLILYGDFWNKVLKSFVDNMILRPEEREVYRIVNSPQEAHQAILLFE</sequence>
<dbReference type="Pfam" id="PF18306">
    <property type="entry name" value="LDcluster4"/>
    <property type="match status" value="1"/>
</dbReference>
<dbReference type="Proteomes" id="UP000034611">
    <property type="component" value="Unassembled WGS sequence"/>
</dbReference>
<dbReference type="GO" id="GO:0005829">
    <property type="term" value="C:cytosol"/>
    <property type="evidence" value="ECO:0007669"/>
    <property type="project" value="TreeGrafter"/>
</dbReference>